<evidence type="ECO:0000313" key="7">
    <source>
        <dbReference type="EMBL" id="SDZ79417.1"/>
    </source>
</evidence>
<feature type="binding site" evidence="5">
    <location>
        <position position="189"/>
    </location>
    <ligand>
        <name>Mg(2+)</name>
        <dbReference type="ChEBI" id="CHEBI:18420"/>
    </ligand>
</feature>
<evidence type="ECO:0000259" key="6">
    <source>
        <dbReference type="SMART" id="SM00922"/>
    </source>
</evidence>
<comment type="pathway">
    <text evidence="5">Quinol/quinone metabolism; menaquinone biosynthesis.</text>
</comment>
<dbReference type="SUPFAM" id="SSF54826">
    <property type="entry name" value="Enolase N-terminal domain-like"/>
    <property type="match status" value="1"/>
</dbReference>
<dbReference type="InterPro" id="IPR029065">
    <property type="entry name" value="Enolase_C-like"/>
</dbReference>
<gene>
    <name evidence="5" type="primary">menC</name>
    <name evidence="7" type="ORF">SAMN04488065_0362</name>
</gene>
<dbReference type="GO" id="GO:0009234">
    <property type="term" value="P:menaquinone biosynthetic process"/>
    <property type="evidence" value="ECO:0007669"/>
    <property type="project" value="UniProtKB-UniRule"/>
</dbReference>
<dbReference type="Pfam" id="PF02746">
    <property type="entry name" value="MR_MLE_N"/>
    <property type="match status" value="1"/>
</dbReference>
<dbReference type="SUPFAM" id="SSF51604">
    <property type="entry name" value="Enolase C-terminal domain-like"/>
    <property type="match status" value="1"/>
</dbReference>
<organism evidence="7 8">
    <name type="scientific">Haloplanus vescus</name>
    <dbReference type="NCBI Taxonomy" id="555874"/>
    <lineage>
        <taxon>Archaea</taxon>
        <taxon>Methanobacteriati</taxon>
        <taxon>Methanobacteriota</taxon>
        <taxon>Stenosarchaea group</taxon>
        <taxon>Halobacteria</taxon>
        <taxon>Halobacteriales</taxon>
        <taxon>Haloferacaceae</taxon>
        <taxon>Haloplanus</taxon>
    </lineage>
</organism>
<dbReference type="GO" id="GO:0016854">
    <property type="term" value="F:racemase and epimerase activity"/>
    <property type="evidence" value="ECO:0007669"/>
    <property type="project" value="UniProtKB-ARBA"/>
</dbReference>
<dbReference type="OrthoDB" id="214520at2157"/>
<keyword evidence="1 5" id="KW-0479">Metal-binding</keyword>
<sequence>MRRRSFSLDLERPLATARGTIRRREGELLRLNADGVRGVGEATPLPGWTESLDACRAALDRVADALDDPNALLDDSPADPLAAVPISDALDDAPAARHAVECAALDARGRRDGYSLAALLADTPAASVPVNATLGDADVDATVAAAEDAVAAGFSCLKVKVGVGKLDRDAARLRAVREVVGDGVALRADANGAWDAETAREAVDAFSTLDLDYLEQPLPAADISGHAALRGRGVDIALDEALATATPRAVLDADAADVLVLKPMALGGPARTHAVAERARAAGVDPVVTTTVDAAPARAAAVHVAAAIPDVRPCGLATADALATDLCLDPVPVVDGCVTVPEGPGVAGDAFADLV</sequence>
<comment type="catalytic activity">
    <reaction evidence="5">
        <text>(1R,6R)-6-hydroxy-2-succinyl-cyclohexa-2,4-diene-1-carboxylate = 2-succinylbenzoate + H2O</text>
        <dbReference type="Rhea" id="RHEA:10196"/>
        <dbReference type="ChEBI" id="CHEBI:15377"/>
        <dbReference type="ChEBI" id="CHEBI:18325"/>
        <dbReference type="ChEBI" id="CHEBI:58689"/>
        <dbReference type="EC" id="4.2.1.113"/>
    </reaction>
</comment>
<dbReference type="Gene3D" id="3.30.390.10">
    <property type="entry name" value="Enolase-like, N-terminal domain"/>
    <property type="match status" value="1"/>
</dbReference>
<dbReference type="InterPro" id="IPR018110">
    <property type="entry name" value="Mandel_Rmase/mucon_lact_enz_CS"/>
</dbReference>
<dbReference type="GO" id="GO:0009063">
    <property type="term" value="P:amino acid catabolic process"/>
    <property type="evidence" value="ECO:0007669"/>
    <property type="project" value="InterPro"/>
</dbReference>
<dbReference type="AlphaFoldDB" id="A0A1H3VX91"/>
<dbReference type="Pfam" id="PF13378">
    <property type="entry name" value="MR_MLE_C"/>
    <property type="match status" value="1"/>
</dbReference>
<dbReference type="InterPro" id="IPR029017">
    <property type="entry name" value="Enolase-like_N"/>
</dbReference>
<dbReference type="EMBL" id="FNQT01000001">
    <property type="protein sequence ID" value="SDZ79417.1"/>
    <property type="molecule type" value="Genomic_DNA"/>
</dbReference>
<dbReference type="PANTHER" id="PTHR48073">
    <property type="entry name" value="O-SUCCINYLBENZOATE SYNTHASE-RELATED"/>
    <property type="match status" value="1"/>
</dbReference>
<keyword evidence="4 5" id="KW-0456">Lyase</keyword>
<dbReference type="GO" id="GO:0000287">
    <property type="term" value="F:magnesium ion binding"/>
    <property type="evidence" value="ECO:0007669"/>
    <property type="project" value="UniProtKB-UniRule"/>
</dbReference>
<evidence type="ECO:0000313" key="8">
    <source>
        <dbReference type="Proteomes" id="UP000236755"/>
    </source>
</evidence>
<dbReference type="PANTHER" id="PTHR48073:SF2">
    <property type="entry name" value="O-SUCCINYLBENZOATE SYNTHASE"/>
    <property type="match status" value="1"/>
</dbReference>
<evidence type="ECO:0000256" key="3">
    <source>
        <dbReference type="ARBA" id="ARBA00023235"/>
    </source>
</evidence>
<comment type="similarity">
    <text evidence="5">Belongs to the mandelate racemase/muconate lactonizing enzyme family. MenC type 1 subfamily.</text>
</comment>
<feature type="active site" description="Proton acceptor" evidence="5">
    <location>
        <position position="262"/>
    </location>
</feature>
<reference evidence="7 8" key="1">
    <citation type="submission" date="2016-10" db="EMBL/GenBank/DDBJ databases">
        <authorList>
            <person name="de Groot N.N."/>
        </authorList>
    </citation>
    <scope>NUCLEOTIDE SEQUENCE [LARGE SCALE GENOMIC DNA]</scope>
    <source>
        <strain evidence="7 8">CGMCC 1.8712</strain>
    </source>
</reference>
<feature type="binding site" evidence="5">
    <location>
        <position position="239"/>
    </location>
    <ligand>
        <name>Mg(2+)</name>
        <dbReference type="ChEBI" id="CHEBI:18420"/>
    </ligand>
</feature>
<name>A0A1H3VX91_9EURY</name>
<dbReference type="InterPro" id="IPR013342">
    <property type="entry name" value="Mandelate_racemase_C"/>
</dbReference>
<dbReference type="InterPro" id="IPR013341">
    <property type="entry name" value="Mandelate_racemase_N_dom"/>
</dbReference>
<comment type="cofactor">
    <cofactor evidence="5">
        <name>a divalent metal cation</name>
        <dbReference type="ChEBI" id="CHEBI:60240"/>
    </cofactor>
</comment>
<dbReference type="SFLD" id="SFLDG00180">
    <property type="entry name" value="muconate_cycloisomerase"/>
    <property type="match status" value="1"/>
</dbReference>
<dbReference type="Proteomes" id="UP000236755">
    <property type="component" value="Unassembled WGS sequence"/>
</dbReference>
<dbReference type="InterPro" id="IPR010196">
    <property type="entry name" value="OSB_synthase_MenC1"/>
</dbReference>
<evidence type="ECO:0000256" key="4">
    <source>
        <dbReference type="ARBA" id="ARBA00023239"/>
    </source>
</evidence>
<dbReference type="STRING" id="555874.SAMN04488065_0362"/>
<dbReference type="UniPathway" id="UPA00079"/>
<keyword evidence="8" id="KW-1185">Reference proteome</keyword>
<dbReference type="NCBIfam" id="TIGR01927">
    <property type="entry name" value="menC_gam_Gplu"/>
    <property type="match status" value="1"/>
</dbReference>
<keyword evidence="2 5" id="KW-0460">Magnesium</keyword>
<dbReference type="SFLD" id="SFLDS00001">
    <property type="entry name" value="Enolase"/>
    <property type="match status" value="1"/>
</dbReference>
<feature type="binding site" evidence="5">
    <location>
        <position position="215"/>
    </location>
    <ligand>
        <name>Mg(2+)</name>
        <dbReference type="ChEBI" id="CHEBI:18420"/>
    </ligand>
</feature>
<comment type="pathway">
    <text evidence="5">Quinol/quinone metabolism; 1,4-dihydroxy-2-naphthoate biosynthesis; 1,4-dihydroxy-2-naphthoate from chorismate: step 4/7.</text>
</comment>
<proteinExistence type="inferred from homology"/>
<dbReference type="SFLD" id="SFLDF00009">
    <property type="entry name" value="o-succinylbenzoate_synthase"/>
    <property type="match status" value="1"/>
</dbReference>
<dbReference type="EC" id="4.2.1.113" evidence="5"/>
<keyword evidence="5" id="KW-0474">Menaquinone biosynthesis</keyword>
<dbReference type="SMART" id="SM00922">
    <property type="entry name" value="MR_MLE"/>
    <property type="match status" value="1"/>
</dbReference>
<dbReference type="HAMAP" id="MF_00470">
    <property type="entry name" value="MenC_1"/>
    <property type="match status" value="1"/>
</dbReference>
<keyword evidence="3" id="KW-0413">Isomerase</keyword>
<dbReference type="RefSeq" id="WP_092630534.1">
    <property type="nucleotide sequence ID" value="NZ_FNQT01000001.1"/>
</dbReference>
<dbReference type="GO" id="GO:0043748">
    <property type="term" value="F:O-succinylbenzoate synthase activity"/>
    <property type="evidence" value="ECO:0007669"/>
    <property type="project" value="UniProtKB-EC"/>
</dbReference>
<feature type="active site" description="Proton donor" evidence="5">
    <location>
        <position position="160"/>
    </location>
</feature>
<accession>A0A1H3VX91</accession>
<evidence type="ECO:0000256" key="5">
    <source>
        <dbReference type="HAMAP-Rule" id="MF_00470"/>
    </source>
</evidence>
<evidence type="ECO:0000256" key="2">
    <source>
        <dbReference type="ARBA" id="ARBA00022842"/>
    </source>
</evidence>
<dbReference type="CDD" id="cd03320">
    <property type="entry name" value="OSBS"/>
    <property type="match status" value="1"/>
</dbReference>
<dbReference type="UniPathway" id="UPA01057">
    <property type="reaction ID" value="UER00165"/>
</dbReference>
<evidence type="ECO:0000256" key="1">
    <source>
        <dbReference type="ARBA" id="ARBA00022723"/>
    </source>
</evidence>
<protein>
    <recommendedName>
        <fullName evidence="5">o-succinylbenzoate synthase</fullName>
        <shortName evidence="5">OSB synthase</shortName>
        <shortName evidence="5">OSBS</shortName>
        <ecNumber evidence="5">4.2.1.113</ecNumber>
    </recommendedName>
    <alternativeName>
        <fullName evidence="5">4-(2'-carboxyphenyl)-4-oxybutyric acid synthase</fullName>
    </alternativeName>
    <alternativeName>
        <fullName evidence="5">o-succinylbenzoic acid synthase</fullName>
    </alternativeName>
</protein>
<dbReference type="Gene3D" id="3.20.20.120">
    <property type="entry name" value="Enolase-like C-terminal domain"/>
    <property type="match status" value="1"/>
</dbReference>
<comment type="function">
    <text evidence="5">Converts 2-succinyl-6-hydroxy-2,4-cyclohexadiene-1-carboxylate (SHCHC) to 2-succinylbenzoate (OSB).</text>
</comment>
<feature type="domain" description="Mandelate racemase/muconate lactonizing enzyme C-terminal" evidence="6">
    <location>
        <begin position="139"/>
        <end position="236"/>
    </location>
</feature>
<dbReference type="PROSITE" id="PS00909">
    <property type="entry name" value="MR_MLE_2"/>
    <property type="match status" value="1"/>
</dbReference>
<dbReference type="InterPro" id="IPR036849">
    <property type="entry name" value="Enolase-like_C_sf"/>
</dbReference>